<evidence type="ECO:0000256" key="4">
    <source>
        <dbReference type="ARBA" id="ARBA00033751"/>
    </source>
</evidence>
<dbReference type="InterPro" id="IPR052195">
    <property type="entry name" value="Bact_Alkyl/Aryl-Sulfatase"/>
</dbReference>
<dbReference type="AlphaFoldDB" id="A0A5B7WWD9"/>
<proteinExistence type="inferred from homology"/>
<protein>
    <recommendedName>
        <fullName evidence="5">Metallo-beta-lactamase domain-containing protein</fullName>
    </recommendedName>
</protein>
<dbReference type="InterPro" id="IPR029228">
    <property type="entry name" value="Alkyl_sulf_dimr"/>
</dbReference>
<gene>
    <name evidence="6" type="ORF">GcLGCM259_2621</name>
</gene>
<evidence type="ECO:0000313" key="7">
    <source>
        <dbReference type="Proteomes" id="UP000307000"/>
    </source>
</evidence>
<keyword evidence="7" id="KW-1185">Reference proteome</keyword>
<dbReference type="GO" id="GO:0018909">
    <property type="term" value="P:dodecyl sulfate metabolic process"/>
    <property type="evidence" value="ECO:0007669"/>
    <property type="project" value="InterPro"/>
</dbReference>
<sequence length="615" mass="66565">MSPHTAVAHDSLRGFIATRSDPLIRDENGEVVVDLAEYAFLQQDPAPSADAKLWTHSRHTAAHGLFEICPGFYQVRGFDLAAMTLIETTHGVLVLDVLSCNATAAAALELYFQHRGRRPVTAVVITHPHADHFGGFGAVREHLAEDAAIIVPRGFREHAISENIQLGPAMKRRAGYMYGSALSAGPEGHLGCGIGQRVAAGPMSLPEPTVLAEATGERFTVDGLEFEVQLTPGTEAPAEMNLYFPAGNVLCMAENALHSMHNILTLRGAEVRDAQAWSRYLDEALRRYGAKAQVLFATHHWPTWGNEQIRDFLSVQRDLYGYLHDQTVRLINLGCTPREIAEQLVLPPALEARDCAQGFYGSLSHNVKGIYQRYLGWYDANPANLWPLPPQDESRRWVQLLGGAEAALATLRGQLGALGEPGAQPTEQVDTGQLRFAATVLNHIVFAAPQLGAARELLARVYRQLGYSCRNATWRNIYLTGAGELLHGPVRETGGSRIGTGVDLSTMLDVLAVRINAPEAWDRPLGIDLHATDTGARIHLRLSNGVLHHHEVDKAGDAGCCPPAQAAFTGPAAALPGALRGKLETVQASGDVAATLQRLQRIIQAPDPGFAIVIP</sequence>
<dbReference type="Proteomes" id="UP000307000">
    <property type="component" value="Chromosome"/>
</dbReference>
<dbReference type="CDD" id="cd07710">
    <property type="entry name" value="arylsulfatase_Sdsa1-like_MBL-fold"/>
    <property type="match status" value="1"/>
</dbReference>
<dbReference type="Pfam" id="PF00753">
    <property type="entry name" value="Lactamase_B"/>
    <property type="match status" value="1"/>
</dbReference>
<evidence type="ECO:0000256" key="2">
    <source>
        <dbReference type="ARBA" id="ARBA00022801"/>
    </source>
</evidence>
<evidence type="ECO:0000256" key="3">
    <source>
        <dbReference type="ARBA" id="ARBA00022833"/>
    </source>
</evidence>
<dbReference type="InterPro" id="IPR001279">
    <property type="entry name" value="Metallo-B-lactamas"/>
</dbReference>
<dbReference type="SUPFAM" id="SSF56281">
    <property type="entry name" value="Metallo-hydrolase/oxidoreductase"/>
    <property type="match status" value="1"/>
</dbReference>
<dbReference type="PANTHER" id="PTHR43223:SF1">
    <property type="entry name" value="ALKYL_ARYL-SULFATASE BDS1"/>
    <property type="match status" value="1"/>
</dbReference>
<dbReference type="SUPFAM" id="SSF55718">
    <property type="entry name" value="SCP-like"/>
    <property type="match status" value="1"/>
</dbReference>
<dbReference type="Gene3D" id="3.60.15.30">
    <property type="entry name" value="Metallo-beta-lactamase domain"/>
    <property type="match status" value="1"/>
</dbReference>
<dbReference type="PANTHER" id="PTHR43223">
    <property type="entry name" value="ALKYL/ARYL-SULFATASE"/>
    <property type="match status" value="1"/>
</dbReference>
<dbReference type="InterPro" id="IPR038536">
    <property type="entry name" value="Alkyl/aryl-sulf_dimr_sf"/>
</dbReference>
<dbReference type="InterPro" id="IPR036527">
    <property type="entry name" value="SCP2_sterol-bd_dom_sf"/>
</dbReference>
<organism evidence="6 7">
    <name type="scientific">Glutamicibacter creatinolyticus</name>
    <dbReference type="NCBI Taxonomy" id="162496"/>
    <lineage>
        <taxon>Bacteria</taxon>
        <taxon>Bacillati</taxon>
        <taxon>Actinomycetota</taxon>
        <taxon>Actinomycetes</taxon>
        <taxon>Micrococcales</taxon>
        <taxon>Micrococcaceae</taxon>
        <taxon>Glutamicibacter</taxon>
    </lineage>
</organism>
<feature type="domain" description="Metallo-beta-lactamase" evidence="5">
    <location>
        <begin position="80"/>
        <end position="299"/>
    </location>
</feature>
<keyword evidence="1" id="KW-0479">Metal-binding</keyword>
<dbReference type="SMART" id="SM00849">
    <property type="entry name" value="Lactamase_B"/>
    <property type="match status" value="1"/>
</dbReference>
<name>A0A5B7WWD9_9MICC</name>
<evidence type="ECO:0000259" key="5">
    <source>
        <dbReference type="SMART" id="SM00849"/>
    </source>
</evidence>
<dbReference type="KEGG" id="gcr:GcLGCM259_2621"/>
<dbReference type="GO" id="GO:0018741">
    <property type="term" value="F:linear primary-alkylsulfatase activity"/>
    <property type="evidence" value="ECO:0007669"/>
    <property type="project" value="InterPro"/>
</dbReference>
<reference evidence="6 7" key="1">
    <citation type="submission" date="2018-12" db="EMBL/GenBank/DDBJ databases">
        <title>Complete Genome Sequence of Glutamicibacter creatinolyticus strain LGCM259,isolated from an abscess of a 12-year-old mare in Italy.</title>
        <authorList>
            <person name="Santos R.G."/>
            <person name="Silva A.L."/>
            <person name="Seyffert N."/>
            <person name="Castro T.L.P."/>
            <person name="Attili A.R."/>
            <person name="Rifici C."/>
            <person name="Mazzullo G."/>
            <person name="Brenig B."/>
            <person name="Venanzi F."/>
            <person name="Azevedo V."/>
        </authorList>
    </citation>
    <scope>NUCLEOTIDE SEQUENCE [LARGE SCALE GENOMIC DNA]</scope>
    <source>
        <strain evidence="6 7">LGCM 259</strain>
    </source>
</reference>
<accession>A0A5B7WWD9</accession>
<evidence type="ECO:0000313" key="6">
    <source>
        <dbReference type="EMBL" id="QCY48328.1"/>
    </source>
</evidence>
<dbReference type="GO" id="GO:0046983">
    <property type="term" value="F:protein dimerization activity"/>
    <property type="evidence" value="ECO:0007669"/>
    <property type="project" value="InterPro"/>
</dbReference>
<evidence type="ECO:0000256" key="1">
    <source>
        <dbReference type="ARBA" id="ARBA00022723"/>
    </source>
</evidence>
<dbReference type="Pfam" id="PF14863">
    <property type="entry name" value="Alkyl_sulf_dimr"/>
    <property type="match status" value="1"/>
</dbReference>
<keyword evidence="3" id="KW-0862">Zinc</keyword>
<dbReference type="EMBL" id="CP034412">
    <property type="protein sequence ID" value="QCY48328.1"/>
    <property type="molecule type" value="Genomic_DNA"/>
</dbReference>
<keyword evidence="2" id="KW-0378">Hydrolase</keyword>
<dbReference type="InterPro" id="IPR029229">
    <property type="entry name" value="Alkyl_sulf_C"/>
</dbReference>
<dbReference type="Gene3D" id="1.25.40.880">
    <property type="entry name" value="Alkyl sulfatase, dimerisation domain"/>
    <property type="match status" value="1"/>
</dbReference>
<dbReference type="InterPro" id="IPR044097">
    <property type="entry name" value="Bds1/SdsA1_MBL-fold"/>
</dbReference>
<dbReference type="RefSeq" id="WP_138926916.1">
    <property type="nucleotide sequence ID" value="NZ_CP034412.1"/>
</dbReference>
<comment type="similarity">
    <text evidence="4">Belongs to the metallo-beta-lactamase superfamily. Type III sulfatase family.</text>
</comment>
<dbReference type="GO" id="GO:0046872">
    <property type="term" value="F:metal ion binding"/>
    <property type="evidence" value="ECO:0007669"/>
    <property type="project" value="UniProtKB-KW"/>
</dbReference>
<dbReference type="Gene3D" id="3.30.1050.10">
    <property type="entry name" value="SCP2 sterol-binding domain"/>
    <property type="match status" value="1"/>
</dbReference>
<dbReference type="Pfam" id="PF14864">
    <property type="entry name" value="Alkyl_sulf_C"/>
    <property type="match status" value="1"/>
</dbReference>
<dbReference type="InterPro" id="IPR036866">
    <property type="entry name" value="RibonucZ/Hydroxyglut_hydro"/>
</dbReference>